<dbReference type="GO" id="GO:0046872">
    <property type="term" value="F:metal ion binding"/>
    <property type="evidence" value="ECO:0007669"/>
    <property type="project" value="UniProtKB-KW"/>
</dbReference>
<dbReference type="RefSeq" id="XP_062626950.1">
    <property type="nucleotide sequence ID" value="XM_062770966.1"/>
</dbReference>
<organism evidence="5 6">
    <name type="scientific">Vanrija pseudolonga</name>
    <dbReference type="NCBI Taxonomy" id="143232"/>
    <lineage>
        <taxon>Eukaryota</taxon>
        <taxon>Fungi</taxon>
        <taxon>Dikarya</taxon>
        <taxon>Basidiomycota</taxon>
        <taxon>Agaricomycotina</taxon>
        <taxon>Tremellomycetes</taxon>
        <taxon>Trichosporonales</taxon>
        <taxon>Trichosporonaceae</taxon>
        <taxon>Vanrija</taxon>
    </lineage>
</organism>
<dbReference type="GeneID" id="87807685"/>
<dbReference type="PANTHER" id="PTHR30502:SF0">
    <property type="entry name" value="PHOSPHOENOLPYRUVATE CARBOXYLASE FAMILY PROTEIN"/>
    <property type="match status" value="1"/>
</dbReference>
<dbReference type="Proteomes" id="UP000827549">
    <property type="component" value="Chromosome 3"/>
</dbReference>
<dbReference type="GO" id="GO:0005737">
    <property type="term" value="C:cytoplasm"/>
    <property type="evidence" value="ECO:0007669"/>
    <property type="project" value="TreeGrafter"/>
</dbReference>
<dbReference type="AlphaFoldDB" id="A0AAF0YC92"/>
<keyword evidence="3" id="KW-0456">Lyase</keyword>
<keyword evidence="2" id="KW-0479">Metal-binding</keyword>
<feature type="domain" description="HpcH/HpaI aldolase/citrate lyase" evidence="4">
    <location>
        <begin position="24"/>
        <end position="246"/>
    </location>
</feature>
<dbReference type="Gene3D" id="3.20.20.60">
    <property type="entry name" value="Phosphoenolpyruvate-binding domains"/>
    <property type="match status" value="1"/>
</dbReference>
<evidence type="ECO:0000256" key="1">
    <source>
        <dbReference type="ARBA" id="ARBA00005568"/>
    </source>
</evidence>
<evidence type="ECO:0000259" key="4">
    <source>
        <dbReference type="Pfam" id="PF03328"/>
    </source>
</evidence>
<evidence type="ECO:0000256" key="3">
    <source>
        <dbReference type="ARBA" id="ARBA00023239"/>
    </source>
</evidence>
<name>A0AAF0YC92_9TREE</name>
<gene>
    <name evidence="5" type="primary">rhmA_0</name>
    <name evidence="5" type="ORF">LOC62_03G004447</name>
</gene>
<dbReference type="InterPro" id="IPR005000">
    <property type="entry name" value="Aldolase/citrate-lyase_domain"/>
</dbReference>
<accession>A0AAF0YC92</accession>
<reference evidence="5" key="1">
    <citation type="submission" date="2023-10" db="EMBL/GenBank/DDBJ databases">
        <authorList>
            <person name="Noh H."/>
        </authorList>
    </citation>
    <scope>NUCLEOTIDE SEQUENCE</scope>
    <source>
        <strain evidence="5">DUCC4014</strain>
    </source>
</reference>
<sequence>MASALSTKLHLKNALAAGQQGIGFWLTFPGPHVVRAVSGIKGFNWACVDGEHGAIADPDYYELCNALASNGVSPIIRVPNAEEWMVKRALDAGAHGVMTPMCHTAEDARKIVSWNKYPPRGTRGFGPIYTGHAFGNAAEADYGAAADDSLIVMVQIESRAGVENVEEIAKVDGLDVLLIGPFDLSKSMGVPFGGEEHQAAIARILAASKAAGKAAAIFCVNGDQAATRLAEGFEVVSIGTDIGSLVADMTKQVAAATGVSAAKKGGAYS</sequence>
<dbReference type="Pfam" id="PF03328">
    <property type="entry name" value="HpcH_HpaI"/>
    <property type="match status" value="1"/>
</dbReference>
<keyword evidence="6" id="KW-1185">Reference proteome</keyword>
<proteinExistence type="inferred from homology"/>
<comment type="similarity">
    <text evidence="1">Belongs to the HpcH/HpaI aldolase family.</text>
</comment>
<evidence type="ECO:0000313" key="5">
    <source>
        <dbReference type="EMBL" id="WOO80918.1"/>
    </source>
</evidence>
<dbReference type="GO" id="GO:0016832">
    <property type="term" value="F:aldehyde-lyase activity"/>
    <property type="evidence" value="ECO:0007669"/>
    <property type="project" value="TreeGrafter"/>
</dbReference>
<dbReference type="InterPro" id="IPR015813">
    <property type="entry name" value="Pyrv/PenolPyrv_kinase-like_dom"/>
</dbReference>
<dbReference type="PANTHER" id="PTHR30502">
    <property type="entry name" value="2-KETO-3-DEOXY-L-RHAMNONATE ALDOLASE"/>
    <property type="match status" value="1"/>
</dbReference>
<dbReference type="SUPFAM" id="SSF51621">
    <property type="entry name" value="Phosphoenolpyruvate/pyruvate domain"/>
    <property type="match status" value="1"/>
</dbReference>
<dbReference type="EMBL" id="CP086716">
    <property type="protein sequence ID" value="WOO80918.1"/>
    <property type="molecule type" value="Genomic_DNA"/>
</dbReference>
<evidence type="ECO:0000256" key="2">
    <source>
        <dbReference type="ARBA" id="ARBA00022723"/>
    </source>
</evidence>
<evidence type="ECO:0000313" key="6">
    <source>
        <dbReference type="Proteomes" id="UP000827549"/>
    </source>
</evidence>
<dbReference type="InterPro" id="IPR050251">
    <property type="entry name" value="HpcH-HpaI_aldolase"/>
</dbReference>
<protein>
    <submittedName>
        <fullName evidence="5">2-keto-3-deoxy-L-rhamnonate aldolase</fullName>
    </submittedName>
</protein>
<dbReference type="InterPro" id="IPR040442">
    <property type="entry name" value="Pyrv_kinase-like_dom_sf"/>
</dbReference>